<evidence type="ECO:0000313" key="7">
    <source>
        <dbReference type="Proteomes" id="UP000198844"/>
    </source>
</evidence>
<dbReference type="InterPro" id="IPR009057">
    <property type="entry name" value="Homeodomain-like_sf"/>
</dbReference>
<dbReference type="Gene3D" id="1.10.10.60">
    <property type="entry name" value="Homeodomain-like"/>
    <property type="match status" value="1"/>
</dbReference>
<evidence type="ECO:0000256" key="1">
    <source>
        <dbReference type="ARBA" id="ARBA00023015"/>
    </source>
</evidence>
<proteinExistence type="predicted"/>
<dbReference type="Proteomes" id="UP000198844">
    <property type="component" value="Unassembled WGS sequence"/>
</dbReference>
<dbReference type="PANTHER" id="PTHR47506:SF7">
    <property type="entry name" value="TRANSCRIPTIONAL REGULATORY PROTEIN"/>
    <property type="match status" value="1"/>
</dbReference>
<organism evidence="6 7">
    <name type="scientific">Paraburkholderia aspalathi</name>
    <dbReference type="NCBI Taxonomy" id="1324617"/>
    <lineage>
        <taxon>Bacteria</taxon>
        <taxon>Pseudomonadati</taxon>
        <taxon>Pseudomonadota</taxon>
        <taxon>Betaproteobacteria</taxon>
        <taxon>Burkholderiales</taxon>
        <taxon>Burkholderiaceae</taxon>
        <taxon>Paraburkholderia</taxon>
    </lineage>
</organism>
<keyword evidence="1" id="KW-0805">Transcription regulation</keyword>
<dbReference type="PROSITE" id="PS50977">
    <property type="entry name" value="HTH_TETR_2"/>
    <property type="match status" value="1"/>
</dbReference>
<evidence type="ECO:0000259" key="5">
    <source>
        <dbReference type="PROSITE" id="PS50977"/>
    </source>
</evidence>
<dbReference type="Pfam" id="PF00440">
    <property type="entry name" value="TetR_N"/>
    <property type="match status" value="1"/>
</dbReference>
<accession>A0A1I7EPP1</accession>
<dbReference type="SUPFAM" id="SSF46689">
    <property type="entry name" value="Homeodomain-like"/>
    <property type="match status" value="1"/>
</dbReference>
<gene>
    <name evidence="6" type="ORF">SAMN05192563_104333</name>
</gene>
<reference evidence="6 7" key="1">
    <citation type="submission" date="2016-10" db="EMBL/GenBank/DDBJ databases">
        <authorList>
            <person name="de Groot N.N."/>
        </authorList>
    </citation>
    <scope>NUCLEOTIDE SEQUENCE [LARGE SCALE GENOMIC DNA]</scope>
    <source>
        <strain evidence="6 7">LMG 27731</strain>
    </source>
</reference>
<dbReference type="EMBL" id="FPBH01000043">
    <property type="protein sequence ID" value="SFU25898.1"/>
    <property type="molecule type" value="Genomic_DNA"/>
</dbReference>
<name>A0A1I7EPP1_9BURK</name>
<dbReference type="OrthoDB" id="9798857at2"/>
<dbReference type="GO" id="GO:0003677">
    <property type="term" value="F:DNA binding"/>
    <property type="evidence" value="ECO:0007669"/>
    <property type="project" value="UniProtKB-UniRule"/>
</dbReference>
<keyword evidence="2 4" id="KW-0238">DNA-binding</keyword>
<evidence type="ECO:0000256" key="2">
    <source>
        <dbReference type="ARBA" id="ARBA00023125"/>
    </source>
</evidence>
<dbReference type="Gene3D" id="1.10.357.10">
    <property type="entry name" value="Tetracycline Repressor, domain 2"/>
    <property type="match status" value="1"/>
</dbReference>
<sequence length="192" mass="21166">MGHSQAEKLATHQRIVNVAARRFREVGLEGISVADVMTEAGLTVGGFYKHFESRDDLVVEALAAALADTDTWQIAHRSNLRKAILSYLSEAHRDALSESCALAALVNDVSRSSEAARDTYTIRLRRAFEFFEKLLPTDLAESRRPKAMLLFSACVGALGLSRSVSDPKFSKQILANVADELIGLYATQRARR</sequence>
<evidence type="ECO:0000256" key="3">
    <source>
        <dbReference type="ARBA" id="ARBA00023163"/>
    </source>
</evidence>
<dbReference type="InterPro" id="IPR001647">
    <property type="entry name" value="HTH_TetR"/>
</dbReference>
<dbReference type="PRINTS" id="PR00455">
    <property type="entry name" value="HTHTETR"/>
</dbReference>
<dbReference type="AlphaFoldDB" id="A0A1I7EPP1"/>
<keyword evidence="3" id="KW-0804">Transcription</keyword>
<dbReference type="InterPro" id="IPR036271">
    <property type="entry name" value="Tet_transcr_reg_TetR-rel_C_sf"/>
</dbReference>
<feature type="DNA-binding region" description="H-T-H motif" evidence="4">
    <location>
        <begin position="32"/>
        <end position="51"/>
    </location>
</feature>
<dbReference type="PANTHER" id="PTHR47506">
    <property type="entry name" value="TRANSCRIPTIONAL REGULATORY PROTEIN"/>
    <property type="match status" value="1"/>
</dbReference>
<evidence type="ECO:0000256" key="4">
    <source>
        <dbReference type="PROSITE-ProRule" id="PRU00335"/>
    </source>
</evidence>
<dbReference type="SUPFAM" id="SSF48498">
    <property type="entry name" value="Tetracyclin repressor-like, C-terminal domain"/>
    <property type="match status" value="1"/>
</dbReference>
<protein>
    <submittedName>
        <fullName evidence="6">Transcriptional regulator, TetR family</fullName>
    </submittedName>
</protein>
<feature type="domain" description="HTH tetR-type" evidence="5">
    <location>
        <begin position="9"/>
        <end position="69"/>
    </location>
</feature>
<evidence type="ECO:0000313" key="6">
    <source>
        <dbReference type="EMBL" id="SFU25898.1"/>
    </source>
</evidence>